<keyword evidence="3 8" id="KW-0812">Transmembrane</keyword>
<feature type="region of interest" description="Disordered" evidence="7">
    <location>
        <begin position="55"/>
        <end position="102"/>
    </location>
</feature>
<keyword evidence="4" id="KW-0732">Signal</keyword>
<dbReference type="Pfam" id="PF12301">
    <property type="entry name" value="CD99L2"/>
    <property type="match status" value="1"/>
</dbReference>
<dbReference type="PANTHER" id="PTHR15076">
    <property type="entry name" value="CD99/MIC2 PROTEIN RELATED"/>
    <property type="match status" value="1"/>
</dbReference>
<dbReference type="InterPro" id="IPR022078">
    <property type="entry name" value="CD99L2"/>
</dbReference>
<comment type="subcellular location">
    <subcellularLocation>
        <location evidence="1">Membrane</location>
        <topology evidence="1">Single-pass type I membrane protein</topology>
    </subcellularLocation>
</comment>
<keyword evidence="6 8" id="KW-0472">Membrane</keyword>
<evidence type="ECO:0000256" key="3">
    <source>
        <dbReference type="ARBA" id="ARBA00022692"/>
    </source>
</evidence>
<keyword evidence="10" id="KW-1185">Reference proteome</keyword>
<dbReference type="PANTHER" id="PTHR15076:SF15">
    <property type="entry name" value="CD99 ANTIGEN"/>
    <property type="match status" value="1"/>
</dbReference>
<feature type="compositionally biased region" description="Basic residues" evidence="7">
    <location>
        <begin position="19"/>
        <end position="31"/>
    </location>
</feature>
<feature type="compositionally biased region" description="Basic and acidic residues" evidence="7">
    <location>
        <begin position="1"/>
        <end position="13"/>
    </location>
</feature>
<evidence type="ECO:0000256" key="4">
    <source>
        <dbReference type="ARBA" id="ARBA00022729"/>
    </source>
</evidence>
<evidence type="ECO:0000256" key="2">
    <source>
        <dbReference type="ARBA" id="ARBA00008763"/>
    </source>
</evidence>
<organism evidence="9 10">
    <name type="scientific">Apodemus speciosus</name>
    <name type="common">Large Japanese field mouse</name>
    <dbReference type="NCBI Taxonomy" id="105296"/>
    <lineage>
        <taxon>Eukaryota</taxon>
        <taxon>Metazoa</taxon>
        <taxon>Chordata</taxon>
        <taxon>Craniata</taxon>
        <taxon>Vertebrata</taxon>
        <taxon>Euteleostomi</taxon>
        <taxon>Mammalia</taxon>
        <taxon>Eutheria</taxon>
        <taxon>Euarchontoglires</taxon>
        <taxon>Glires</taxon>
        <taxon>Rodentia</taxon>
        <taxon>Myomorpha</taxon>
        <taxon>Muroidea</taxon>
        <taxon>Muridae</taxon>
        <taxon>Murinae</taxon>
        <taxon>Apodemus</taxon>
    </lineage>
</organism>
<protein>
    <submittedName>
        <fullName evidence="9">CD99 antigen</fullName>
    </submittedName>
</protein>
<dbReference type="EMBL" id="BAAFST010000020">
    <property type="protein sequence ID" value="GAB1303301.1"/>
    <property type="molecule type" value="Genomic_DNA"/>
</dbReference>
<sequence length="145" mass="15453">MTADDDFRLKDRLSAQVTRSRRPRPRPRKGRQTTSTSRTPCLLVVAAPVEMVVARSRPAPEPAQAGREAARDPGRLRDTFDDRDLEDVAGRGGAETEGTPQGLVPGVVAAVVAAVAGAASSFIAYQKKKLCFREGGGLRPCVGPE</sequence>
<evidence type="ECO:0000256" key="5">
    <source>
        <dbReference type="ARBA" id="ARBA00022989"/>
    </source>
</evidence>
<reference evidence="9 10" key="1">
    <citation type="submission" date="2024-08" db="EMBL/GenBank/DDBJ databases">
        <title>The draft genome of Apodemus speciosus.</title>
        <authorList>
            <person name="Nabeshima K."/>
            <person name="Suzuki S."/>
            <person name="Onuma M."/>
        </authorList>
    </citation>
    <scope>NUCLEOTIDE SEQUENCE [LARGE SCALE GENOMIC DNA]</scope>
    <source>
        <strain evidence="9">IB14-021</strain>
    </source>
</reference>
<keyword evidence="5 8" id="KW-1133">Transmembrane helix</keyword>
<accession>A0ABQ0FVM5</accession>
<evidence type="ECO:0000313" key="9">
    <source>
        <dbReference type="EMBL" id="GAB1303301.1"/>
    </source>
</evidence>
<dbReference type="Proteomes" id="UP001623349">
    <property type="component" value="Unassembled WGS sequence"/>
</dbReference>
<gene>
    <name evidence="9" type="ORF">APTSU1_001854200</name>
</gene>
<comment type="caution">
    <text evidence="9">The sequence shown here is derived from an EMBL/GenBank/DDBJ whole genome shotgun (WGS) entry which is preliminary data.</text>
</comment>
<evidence type="ECO:0000313" key="10">
    <source>
        <dbReference type="Proteomes" id="UP001623349"/>
    </source>
</evidence>
<proteinExistence type="inferred from homology"/>
<feature type="compositionally biased region" description="Basic and acidic residues" evidence="7">
    <location>
        <begin position="68"/>
        <end position="89"/>
    </location>
</feature>
<evidence type="ECO:0000256" key="6">
    <source>
        <dbReference type="ARBA" id="ARBA00023136"/>
    </source>
</evidence>
<name>A0ABQ0FVM5_APOSI</name>
<evidence type="ECO:0000256" key="8">
    <source>
        <dbReference type="SAM" id="Phobius"/>
    </source>
</evidence>
<evidence type="ECO:0000256" key="7">
    <source>
        <dbReference type="SAM" id="MobiDB-lite"/>
    </source>
</evidence>
<feature type="region of interest" description="Disordered" evidence="7">
    <location>
        <begin position="1"/>
        <end position="40"/>
    </location>
</feature>
<evidence type="ECO:0000256" key="1">
    <source>
        <dbReference type="ARBA" id="ARBA00004479"/>
    </source>
</evidence>
<feature type="transmembrane region" description="Helical" evidence="8">
    <location>
        <begin position="103"/>
        <end position="125"/>
    </location>
</feature>
<comment type="similarity">
    <text evidence="2">Belongs to the CD99 family.</text>
</comment>